<proteinExistence type="predicted"/>
<accession>A0A9Q0H463</accession>
<protein>
    <submittedName>
        <fullName evidence="1">Uncharacterized protein</fullName>
    </submittedName>
</protein>
<dbReference type="SUPFAM" id="SSF56219">
    <property type="entry name" value="DNase I-like"/>
    <property type="match status" value="1"/>
</dbReference>
<evidence type="ECO:0000313" key="2">
    <source>
        <dbReference type="Proteomes" id="UP001141806"/>
    </source>
</evidence>
<comment type="caution">
    <text evidence="1">The sequence shown here is derived from an EMBL/GenBank/DDBJ whole genome shotgun (WGS) entry which is preliminary data.</text>
</comment>
<reference evidence="1" key="1">
    <citation type="journal article" date="2023" name="Plant J.">
        <title>The genome of the king protea, Protea cynaroides.</title>
        <authorList>
            <person name="Chang J."/>
            <person name="Duong T.A."/>
            <person name="Schoeman C."/>
            <person name="Ma X."/>
            <person name="Roodt D."/>
            <person name="Barker N."/>
            <person name="Li Z."/>
            <person name="Van de Peer Y."/>
            <person name="Mizrachi E."/>
        </authorList>
    </citation>
    <scope>NUCLEOTIDE SEQUENCE</scope>
    <source>
        <tissue evidence="1">Young leaves</tissue>
    </source>
</reference>
<dbReference type="AlphaFoldDB" id="A0A9Q0H463"/>
<dbReference type="InterPro" id="IPR036691">
    <property type="entry name" value="Endo/exonu/phosph_ase_sf"/>
</dbReference>
<dbReference type="EMBL" id="JAMYWD010000010">
    <property type="protein sequence ID" value="KAJ4957775.1"/>
    <property type="molecule type" value="Genomic_DNA"/>
</dbReference>
<keyword evidence="2" id="KW-1185">Reference proteome</keyword>
<sequence>MVSGVGIIPGLGSGFGVISTLAQGRVAIHLPKVAAVEMVIESVEFSVVEKKKKGRGRPRKDQQGVSDFVSHKDLFLDVRGISNPQSRSVVQLLVKEHSSDLLCFLELKVAPDKFLKALFHSLGYNTNFFHNARQSAIPNLWLVLEGRVTNPTLVSSSAQ</sequence>
<gene>
    <name evidence="1" type="ORF">NE237_024886</name>
</gene>
<organism evidence="1 2">
    <name type="scientific">Protea cynaroides</name>
    <dbReference type="NCBI Taxonomy" id="273540"/>
    <lineage>
        <taxon>Eukaryota</taxon>
        <taxon>Viridiplantae</taxon>
        <taxon>Streptophyta</taxon>
        <taxon>Embryophyta</taxon>
        <taxon>Tracheophyta</taxon>
        <taxon>Spermatophyta</taxon>
        <taxon>Magnoliopsida</taxon>
        <taxon>Proteales</taxon>
        <taxon>Proteaceae</taxon>
        <taxon>Protea</taxon>
    </lineage>
</organism>
<dbReference type="Proteomes" id="UP001141806">
    <property type="component" value="Unassembled WGS sequence"/>
</dbReference>
<name>A0A9Q0H463_9MAGN</name>
<evidence type="ECO:0000313" key="1">
    <source>
        <dbReference type="EMBL" id="KAJ4957775.1"/>
    </source>
</evidence>